<dbReference type="AlphaFoldDB" id="A0A0D0JAH3"/>
<keyword evidence="7" id="KW-0704">Schiff base</keyword>
<evidence type="ECO:0000313" key="10">
    <source>
        <dbReference type="EMBL" id="RIW19049.1"/>
    </source>
</evidence>
<reference evidence="11" key="1">
    <citation type="submission" date="2015-12" db="EMBL/GenBank/DDBJ databases">
        <title>FDA dAtabase for Regulatory Grade micrObial Sequences (FDA-ARGOS): Supporting development and validation of Infectious Disease Dx tests.</title>
        <authorList>
            <person name="Hoffmann M."/>
            <person name="Allard M."/>
            <person name="Evans P."/>
            <person name="Brown E."/>
            <person name="Tallon L.J."/>
            <person name="Sadzewicz L."/>
            <person name="Sengamalay N."/>
            <person name="Ott S."/>
            <person name="Godinez A."/>
            <person name="Nagaraj S."/>
            <person name="Vyas G."/>
            <person name="Aluvathingal J."/>
            <person name="Nadendla S."/>
            <person name="Geyer C."/>
            <person name="Sichtig H."/>
        </authorList>
    </citation>
    <scope>NUCLEOTIDE SEQUENCE [LARGE SCALE GENOMIC DNA]</scope>
    <source>
        <strain evidence="11">ATCC 43516</strain>
    </source>
</reference>
<reference evidence="9" key="2">
    <citation type="submission" date="2018-01" db="EMBL/GenBank/DDBJ databases">
        <title>FDA dAtabase for Regulatory Grade micrObial Sequences (FDA-ARGOS): Supporting development and validation of Infectious Disease Dx tests.</title>
        <authorList>
            <person name="Hoffmann M."/>
            <person name="Allard M."/>
            <person name="Evans P."/>
            <person name="Brown E."/>
            <person name="Tallon L."/>
            <person name="Sadzewicz L."/>
            <person name="Sengamalay N."/>
            <person name="Ott S."/>
            <person name="Godinez A."/>
            <person name="Nagaraj S."/>
            <person name="Vyas G."/>
            <person name="Aluvathingal J."/>
            <person name="Nadendla S."/>
            <person name="Geyer C."/>
            <person name="Sichtig H."/>
        </authorList>
    </citation>
    <scope>NUCLEOTIDE SEQUENCE</scope>
    <source>
        <strain evidence="9">FDAARGOS_107</strain>
    </source>
</reference>
<dbReference type="PROSITE" id="PS00159">
    <property type="entry name" value="ALDOLASE_KDPG_KHG_1"/>
    <property type="match status" value="1"/>
</dbReference>
<evidence type="ECO:0000313" key="9">
    <source>
        <dbReference type="EMBL" id="AMF99941.1"/>
    </source>
</evidence>
<dbReference type="PANTHER" id="PTHR30246:SF1">
    <property type="entry name" value="2-DEHYDRO-3-DEOXY-6-PHOSPHOGALACTONATE ALDOLASE-RELATED"/>
    <property type="match status" value="1"/>
</dbReference>
<dbReference type="InterPro" id="IPR000887">
    <property type="entry name" value="Aldlse_KDPG_KHG"/>
</dbReference>
<name>A0A0D0JAH3_VIBHA</name>
<proteinExistence type="inferred from homology"/>
<evidence type="ECO:0000256" key="3">
    <source>
        <dbReference type="ARBA" id="ARBA00006906"/>
    </source>
</evidence>
<dbReference type="GO" id="GO:0008675">
    <property type="term" value="F:2-dehydro-3-deoxy-phosphogluconate aldolase activity"/>
    <property type="evidence" value="ECO:0007669"/>
    <property type="project" value="UniProtKB-EC"/>
</dbReference>
<dbReference type="CDD" id="cd00452">
    <property type="entry name" value="KDPG_aldolase"/>
    <property type="match status" value="1"/>
</dbReference>
<evidence type="ECO:0000256" key="5">
    <source>
        <dbReference type="ARBA" id="ARBA00013063"/>
    </source>
</evidence>
<dbReference type="OrthoDB" id="9805177at2"/>
<dbReference type="EC" id="4.1.2.14" evidence="5"/>
<dbReference type="InterPro" id="IPR031337">
    <property type="entry name" value="KDPG/KHG_AS_1"/>
</dbReference>
<comment type="catalytic activity">
    <reaction evidence="1">
        <text>2-dehydro-3-deoxy-6-phospho-D-gluconate = D-glyceraldehyde 3-phosphate + pyruvate</text>
        <dbReference type="Rhea" id="RHEA:17089"/>
        <dbReference type="ChEBI" id="CHEBI:15361"/>
        <dbReference type="ChEBI" id="CHEBI:57569"/>
        <dbReference type="ChEBI" id="CHEBI:59776"/>
        <dbReference type="EC" id="4.1.2.14"/>
    </reaction>
</comment>
<dbReference type="Gene3D" id="3.20.20.70">
    <property type="entry name" value="Aldolase class I"/>
    <property type="match status" value="1"/>
</dbReference>
<comment type="pathway">
    <text evidence="2">Carbohydrate acid metabolism; 2-dehydro-3-deoxy-D-gluconate degradation; D-glyceraldehyde 3-phosphate and pyruvate from 2-dehydro-3-deoxy-D-gluconate: step 2/2.</text>
</comment>
<keyword evidence="6" id="KW-0456">Lyase</keyword>
<dbReference type="PANTHER" id="PTHR30246">
    <property type="entry name" value="2-KETO-3-DEOXY-6-PHOSPHOGLUCONATE ALDOLASE"/>
    <property type="match status" value="1"/>
</dbReference>
<evidence type="ECO:0000256" key="2">
    <source>
        <dbReference type="ARBA" id="ARBA00004736"/>
    </source>
</evidence>
<keyword evidence="11" id="KW-1185">Reference proteome</keyword>
<sequence length="213" mass="22559">MNNLGAKLASYKVIPVVAIERAEDVLSLGKALSDNGLNVIEITFRTPAAAEAIALLSVAQPDMYIGAGTVLDAEQVEQATLAGASFIVAPGFNPDTLQACAAKGIPFIPGVCTPSELEQARQQGVRLMKFFPAEAAGGVAMLKALSGPYKDVQFMPTGGVNEGNINQYLALPNTVACGGTWMVPQSLIENQDWEEIGRLTREAVKVVNQQEKQ</sequence>
<evidence type="ECO:0000313" key="12">
    <source>
        <dbReference type="Proteomes" id="UP000253437"/>
    </source>
</evidence>
<dbReference type="GeneID" id="83584233"/>
<evidence type="ECO:0000256" key="7">
    <source>
        <dbReference type="ARBA" id="ARBA00023270"/>
    </source>
</evidence>
<dbReference type="NCBIfam" id="NF004325">
    <property type="entry name" value="PRK05718.1"/>
    <property type="match status" value="1"/>
</dbReference>
<comment type="subunit">
    <text evidence="4">Homotrimer.</text>
</comment>
<dbReference type="Pfam" id="PF01081">
    <property type="entry name" value="Aldolase"/>
    <property type="match status" value="1"/>
</dbReference>
<accession>A0A0D0JAH3</accession>
<dbReference type="NCBIfam" id="TIGR01182">
    <property type="entry name" value="eda"/>
    <property type="match status" value="1"/>
</dbReference>
<dbReference type="Proteomes" id="UP000253437">
    <property type="component" value="Unassembled WGS sequence"/>
</dbReference>
<evidence type="ECO:0000256" key="1">
    <source>
        <dbReference type="ARBA" id="ARBA00000654"/>
    </source>
</evidence>
<gene>
    <name evidence="9" type="ORF">AL538_19690</name>
    <name evidence="10" type="ORF">DS957_002875</name>
</gene>
<protein>
    <recommendedName>
        <fullName evidence="5">2-dehydro-3-deoxy-phosphogluconate aldolase</fullName>
        <ecNumber evidence="5">4.1.2.14</ecNumber>
    </recommendedName>
</protein>
<evidence type="ECO:0000256" key="6">
    <source>
        <dbReference type="ARBA" id="ARBA00023239"/>
    </source>
</evidence>
<comment type="similarity">
    <text evidence="3">Belongs to the KHG/KDPG aldolase family.</text>
</comment>
<dbReference type="PROSITE" id="PS00160">
    <property type="entry name" value="ALDOLASE_KDPG_KHG_2"/>
    <property type="match status" value="1"/>
</dbReference>
<organism evidence="10 12">
    <name type="scientific">Vibrio harveyi</name>
    <name type="common">Beneckea harveyi</name>
    <dbReference type="NCBI Taxonomy" id="669"/>
    <lineage>
        <taxon>Bacteria</taxon>
        <taxon>Pseudomonadati</taxon>
        <taxon>Pseudomonadota</taxon>
        <taxon>Gammaproteobacteria</taxon>
        <taxon>Vibrionales</taxon>
        <taxon>Vibrionaceae</taxon>
        <taxon>Vibrio</taxon>
    </lineage>
</organism>
<dbReference type="InterPro" id="IPR013785">
    <property type="entry name" value="Aldolase_TIM"/>
</dbReference>
<dbReference type="SUPFAM" id="SSF51569">
    <property type="entry name" value="Aldolase"/>
    <property type="match status" value="1"/>
</dbReference>
<keyword evidence="8" id="KW-0119">Carbohydrate metabolism</keyword>
<evidence type="ECO:0000313" key="11">
    <source>
        <dbReference type="Proteomes" id="UP000067422"/>
    </source>
</evidence>
<dbReference type="RefSeq" id="WP_005449927.1">
    <property type="nucleotide sequence ID" value="NZ_BGNF01000051.1"/>
</dbReference>
<evidence type="ECO:0000256" key="8">
    <source>
        <dbReference type="ARBA" id="ARBA00023277"/>
    </source>
</evidence>
<dbReference type="InterPro" id="IPR031338">
    <property type="entry name" value="KDPG/KHG_AS_2"/>
</dbReference>
<dbReference type="KEGG" id="vhr:AL538_19690"/>
<reference evidence="10 12" key="3">
    <citation type="submission" date="2018-08" db="EMBL/GenBank/DDBJ databases">
        <title>Vibrio harveyi strains pathogenic to white snook Centropomus viridis Lockington (1877) and potential probiotic bacteria.</title>
        <authorList>
            <person name="Soto-Rodriguez S."/>
            <person name="Gomez-Gil B."/>
            <person name="Lozano-Olvera R."/>
        </authorList>
    </citation>
    <scope>NUCLEOTIDE SEQUENCE [LARGE SCALE GENOMIC DNA]</scope>
    <source>
        <strain evidence="10 12">CAIM 1508</strain>
    </source>
</reference>
<accession>K5V715</accession>
<dbReference type="Proteomes" id="UP000067422">
    <property type="component" value="Chromosome 2"/>
</dbReference>
<dbReference type="EMBL" id="CP014039">
    <property type="protein sequence ID" value="AMF99941.1"/>
    <property type="molecule type" value="Genomic_DNA"/>
</dbReference>
<evidence type="ECO:0000256" key="4">
    <source>
        <dbReference type="ARBA" id="ARBA00011233"/>
    </source>
</evidence>
<dbReference type="EMBL" id="QOUW02000005">
    <property type="protein sequence ID" value="RIW19049.1"/>
    <property type="molecule type" value="Genomic_DNA"/>
</dbReference>